<dbReference type="InterPro" id="IPR002921">
    <property type="entry name" value="Fungal_lipase-type"/>
</dbReference>
<dbReference type="PANTHER" id="PTHR31479">
    <property type="entry name" value="ALPHA/BETA-HYDROLASES SUPERFAMILY PROTEIN"/>
    <property type="match status" value="1"/>
</dbReference>
<evidence type="ECO:0000313" key="2">
    <source>
        <dbReference type="EMBL" id="PWZ33990.1"/>
    </source>
</evidence>
<protein>
    <submittedName>
        <fullName evidence="2">GDSL esterase/lipase</fullName>
    </submittedName>
</protein>
<dbReference type="GO" id="GO:0006629">
    <property type="term" value="P:lipid metabolic process"/>
    <property type="evidence" value="ECO:0007669"/>
    <property type="project" value="InterPro"/>
</dbReference>
<dbReference type="Pfam" id="PF01764">
    <property type="entry name" value="Lipase_3"/>
    <property type="match status" value="1"/>
</dbReference>
<dbReference type="AlphaFoldDB" id="A0A3L6FMD9"/>
<proteinExistence type="predicted"/>
<dbReference type="InterPro" id="IPR029058">
    <property type="entry name" value="AB_hydrolase_fold"/>
</dbReference>
<dbReference type="PANTHER" id="PTHR31479:SF27">
    <property type="entry name" value="OS01G0719900 PROTEIN"/>
    <property type="match status" value="1"/>
</dbReference>
<evidence type="ECO:0000313" key="3">
    <source>
        <dbReference type="Proteomes" id="UP000251960"/>
    </source>
</evidence>
<accession>A0A3L6FMD9</accession>
<sequence length="396" mass="43115">MPDLVVARRFISPVHFTEGSEQERRNEMTSQKDIFDVAGPTYLTYVNWNRTGPYDELLALASLAPARNCPHHRRSVMASLVQGVYVLERDRQCNRQGADARAPAWWRFFRFEPRQVLTDAADGSIFGAVYAFQPPLHLLDPTAAASAPHYVVAFRGTITKKGSAKRDLELDLQLVRNGLEGRSRFCAAMQAIHDTLAAAAAAGQHGRVWLAGHSLGSAIATLGAKTLVRAGAPALPTFLFNAPFVSAPVERIGDRRLRQGIRIANSFVTAGVAAVLQRAGGGAHDAAFAAMAAWMPNLFVNPADPISAEYVGYFDHRRKMEAIGAGAVGRLATRNSVKDLLLGIGKGRSGCEPLHLFPSAVLTVNRGPSPDFKTAHGIHQWWRPDLSLECTAHYYT</sequence>
<dbReference type="Proteomes" id="UP000251960">
    <property type="component" value="Chromosome 3"/>
</dbReference>
<dbReference type="ExpressionAtlas" id="A0A3L6FMD9">
    <property type="expression patterns" value="baseline and differential"/>
</dbReference>
<name>A0A3L6FMD9_MAIZE</name>
<evidence type="ECO:0000259" key="1">
    <source>
        <dbReference type="Pfam" id="PF01764"/>
    </source>
</evidence>
<comment type="caution">
    <text evidence="2">The sequence shown here is derived from an EMBL/GenBank/DDBJ whole genome shotgun (WGS) entry which is preliminary data.</text>
</comment>
<organism evidence="2 3">
    <name type="scientific">Zea mays</name>
    <name type="common">Maize</name>
    <dbReference type="NCBI Taxonomy" id="4577"/>
    <lineage>
        <taxon>Eukaryota</taxon>
        <taxon>Viridiplantae</taxon>
        <taxon>Streptophyta</taxon>
        <taxon>Embryophyta</taxon>
        <taxon>Tracheophyta</taxon>
        <taxon>Spermatophyta</taxon>
        <taxon>Magnoliopsida</taxon>
        <taxon>Liliopsida</taxon>
        <taxon>Poales</taxon>
        <taxon>Poaceae</taxon>
        <taxon>PACMAD clade</taxon>
        <taxon>Panicoideae</taxon>
        <taxon>Andropogonodae</taxon>
        <taxon>Andropogoneae</taxon>
        <taxon>Tripsacinae</taxon>
        <taxon>Zea</taxon>
    </lineage>
</organism>
<feature type="domain" description="Fungal lipase-type" evidence="1">
    <location>
        <begin position="188"/>
        <end position="234"/>
    </location>
</feature>
<dbReference type="Gene3D" id="3.40.50.1820">
    <property type="entry name" value="alpha/beta hydrolase"/>
    <property type="match status" value="1"/>
</dbReference>
<dbReference type="SUPFAM" id="SSF53474">
    <property type="entry name" value="alpha/beta-Hydrolases"/>
    <property type="match status" value="1"/>
</dbReference>
<gene>
    <name evidence="2" type="primary">At4g10955_5</name>
    <name evidence="2" type="ORF">Zm00014a_008048</name>
</gene>
<reference evidence="2 3" key="1">
    <citation type="journal article" date="2018" name="Nat. Genet.">
        <title>Extensive intraspecific gene order and gene structural variations between Mo17 and other maize genomes.</title>
        <authorList>
            <person name="Sun S."/>
            <person name="Zhou Y."/>
            <person name="Chen J."/>
            <person name="Shi J."/>
            <person name="Zhao H."/>
            <person name="Zhao H."/>
            <person name="Song W."/>
            <person name="Zhang M."/>
            <person name="Cui Y."/>
            <person name="Dong X."/>
            <person name="Liu H."/>
            <person name="Ma X."/>
            <person name="Jiao Y."/>
            <person name="Wang B."/>
            <person name="Wei X."/>
            <person name="Stein J.C."/>
            <person name="Glaubitz J.C."/>
            <person name="Lu F."/>
            <person name="Yu G."/>
            <person name="Liang C."/>
            <person name="Fengler K."/>
            <person name="Li B."/>
            <person name="Rafalski A."/>
            <person name="Schnable P.S."/>
            <person name="Ware D.H."/>
            <person name="Buckler E.S."/>
            <person name="Lai J."/>
        </authorList>
    </citation>
    <scope>NUCLEOTIDE SEQUENCE [LARGE SCALE GENOMIC DNA]</scope>
    <source>
        <strain evidence="3">cv. Missouri 17</strain>
        <tissue evidence="2">Seedling</tissue>
    </source>
</reference>
<dbReference type="EMBL" id="NCVQ01000004">
    <property type="protein sequence ID" value="PWZ33990.1"/>
    <property type="molecule type" value="Genomic_DNA"/>
</dbReference>